<accession>A0AAN7HZ28</accession>
<keyword evidence="4" id="KW-1185">Reference proteome</keyword>
<dbReference type="GO" id="GO:0005634">
    <property type="term" value="C:nucleus"/>
    <property type="evidence" value="ECO:0007669"/>
    <property type="project" value="TreeGrafter"/>
</dbReference>
<reference evidence="3 4" key="1">
    <citation type="submission" date="2022-11" db="EMBL/GenBank/DDBJ databases">
        <title>Mucor velutinosus strain NIH1002 WGS.</title>
        <authorList>
            <person name="Subramanian P."/>
            <person name="Mullikin J.C."/>
            <person name="Segre J.A."/>
            <person name="Zelazny A.M."/>
        </authorList>
    </citation>
    <scope>NUCLEOTIDE SEQUENCE [LARGE SCALE GENOMIC DNA]</scope>
    <source>
        <strain evidence="3 4">NIH1002</strain>
    </source>
</reference>
<proteinExistence type="predicted"/>
<evidence type="ECO:0000313" key="3">
    <source>
        <dbReference type="EMBL" id="KAK4514238.1"/>
    </source>
</evidence>
<dbReference type="InterPro" id="IPR029060">
    <property type="entry name" value="PIN-like_dom_sf"/>
</dbReference>
<evidence type="ECO:0000256" key="1">
    <source>
        <dbReference type="SAM" id="MobiDB-lite"/>
    </source>
</evidence>
<dbReference type="AlphaFoldDB" id="A0AAN7HZ28"/>
<dbReference type="InterPro" id="IPR002716">
    <property type="entry name" value="PIN_dom"/>
</dbReference>
<comment type="caution">
    <text evidence="3">The sequence shown here is derived from an EMBL/GenBank/DDBJ whole genome shotgun (WGS) entry which is preliminary data.</text>
</comment>
<protein>
    <recommendedName>
        <fullName evidence="2">PIN domain-containing protein</fullName>
    </recommendedName>
</protein>
<organism evidence="3 4">
    <name type="scientific">Mucor velutinosus</name>
    <dbReference type="NCBI Taxonomy" id="708070"/>
    <lineage>
        <taxon>Eukaryota</taxon>
        <taxon>Fungi</taxon>
        <taxon>Fungi incertae sedis</taxon>
        <taxon>Mucoromycota</taxon>
        <taxon>Mucoromycotina</taxon>
        <taxon>Mucoromycetes</taxon>
        <taxon>Mucorales</taxon>
        <taxon>Mucorineae</taxon>
        <taxon>Mucoraceae</taxon>
        <taxon>Mucor</taxon>
    </lineage>
</organism>
<dbReference type="Gene3D" id="3.40.50.1010">
    <property type="entry name" value="5'-nuclease"/>
    <property type="match status" value="1"/>
</dbReference>
<feature type="compositionally biased region" description="Polar residues" evidence="1">
    <location>
        <begin position="354"/>
        <end position="364"/>
    </location>
</feature>
<dbReference type="RefSeq" id="XP_064680904.1">
    <property type="nucleotide sequence ID" value="XM_064821218.1"/>
</dbReference>
<evidence type="ECO:0000259" key="2">
    <source>
        <dbReference type="SMART" id="SM00670"/>
    </source>
</evidence>
<feature type="domain" description="PIN" evidence="2">
    <location>
        <begin position="66"/>
        <end position="191"/>
    </location>
</feature>
<dbReference type="InterPro" id="IPR052626">
    <property type="entry name" value="SWT1_Regulator"/>
</dbReference>
<evidence type="ECO:0000313" key="4">
    <source>
        <dbReference type="Proteomes" id="UP001304243"/>
    </source>
</evidence>
<dbReference type="SUPFAM" id="SSF88723">
    <property type="entry name" value="PIN domain-like"/>
    <property type="match status" value="1"/>
</dbReference>
<dbReference type="Proteomes" id="UP001304243">
    <property type="component" value="Unassembled WGS sequence"/>
</dbReference>
<dbReference type="GeneID" id="89945529"/>
<dbReference type="SMART" id="SM00670">
    <property type="entry name" value="PINc"/>
    <property type="match status" value="1"/>
</dbReference>
<dbReference type="Pfam" id="PF13638">
    <property type="entry name" value="PIN_4"/>
    <property type="match status" value="1"/>
</dbReference>
<dbReference type="GO" id="GO:0004540">
    <property type="term" value="F:RNA nuclease activity"/>
    <property type="evidence" value="ECO:0007669"/>
    <property type="project" value="UniProtKB-ARBA"/>
</dbReference>
<dbReference type="CDD" id="cd18727">
    <property type="entry name" value="PIN_Swt1-like"/>
    <property type="match status" value="1"/>
</dbReference>
<feature type="region of interest" description="Disordered" evidence="1">
    <location>
        <begin position="301"/>
        <end position="325"/>
    </location>
</feature>
<gene>
    <name evidence="3" type="ORF">ATC70_001827</name>
</gene>
<dbReference type="PANTHER" id="PTHR16161">
    <property type="entry name" value="TRANSCRIPTIONAL PROTEIN SWT1"/>
    <property type="match status" value="1"/>
</dbReference>
<feature type="region of interest" description="Disordered" evidence="1">
    <location>
        <begin position="338"/>
        <end position="364"/>
    </location>
</feature>
<sequence>MSRRDDMEFMDIDGPEFIADVNNQIADIRASYSSVLSQETNIKASAILEYTNAQDEPQNVLGAFQEICVLDTNFLLSKLGFLDTVLDLASENPGSLLVLLPWVVIRELDGLKQGNPDISAGARKAMRFIELRLRDKIISLRGQKMNEVWSKDMLKNQNVKGDDRILDCCMYFQQVTHKRVTLLSNDRNLCIKVMVHDVDSISAESVPKMEALLNRIAKNSTSHSTDNPLSRYAATSWNHQAPQLQQQIQQPTLGEDYTMEIDDVYPPAATSRPPQQPHHNTTEEDYDMMVDDDLVAFNNTQPTTRPLKLGGTQDSKWAKATTPRHSYRDTALSTPAYLDDDPTLTAPTRPYRPQHTSIYNYNRN</sequence>
<name>A0AAN7HZ28_9FUNG</name>
<dbReference type="EMBL" id="JASEJX010000015">
    <property type="protein sequence ID" value="KAK4514238.1"/>
    <property type="molecule type" value="Genomic_DNA"/>
</dbReference>
<dbReference type="PANTHER" id="PTHR16161:SF0">
    <property type="entry name" value="TRANSCRIPTIONAL PROTEIN SWT1"/>
    <property type="match status" value="1"/>
</dbReference>